<dbReference type="PROSITE" id="PS50088">
    <property type="entry name" value="ANK_REPEAT"/>
    <property type="match status" value="1"/>
</dbReference>
<feature type="compositionally biased region" description="Polar residues" evidence="2">
    <location>
        <begin position="234"/>
        <end position="246"/>
    </location>
</feature>
<dbReference type="OrthoDB" id="3200163at2759"/>
<dbReference type="STRING" id="1745343.A0A2J6Q3F1"/>
<organism evidence="3 4">
    <name type="scientific">Hyaloscypha hepaticicola</name>
    <dbReference type="NCBI Taxonomy" id="2082293"/>
    <lineage>
        <taxon>Eukaryota</taxon>
        <taxon>Fungi</taxon>
        <taxon>Dikarya</taxon>
        <taxon>Ascomycota</taxon>
        <taxon>Pezizomycotina</taxon>
        <taxon>Leotiomycetes</taxon>
        <taxon>Helotiales</taxon>
        <taxon>Hyaloscyphaceae</taxon>
        <taxon>Hyaloscypha</taxon>
    </lineage>
</organism>
<feature type="repeat" description="ANK" evidence="1">
    <location>
        <begin position="398"/>
        <end position="430"/>
    </location>
</feature>
<dbReference type="Proteomes" id="UP000235672">
    <property type="component" value="Unassembled WGS sequence"/>
</dbReference>
<dbReference type="SMART" id="SM00248">
    <property type="entry name" value="ANK"/>
    <property type="match status" value="2"/>
</dbReference>
<sequence length="741" mass="83318">MDPFSAGTGALSVISLAIQLGAGVNKLLYSWTVFNSISDAPKEVKSILEDLRLLRTLLASIQETEEVLGPDAVTNKALEICRKSIRNLTNIVDSLAPGFASQNSVKRKWTAIGAVMRTEKILKFKAGLEEAKSSLILAQSISLERNNRQRHQCIEQTLLPLQQLKQGMSKIHEIHNSLIFQSRTMTTTDSQASNTIDGLSSDIHKAVESWSSKQLHPIFEAELSKAIQACVSNMNQEQKPESNTTPGAPASNDRPNVTTFSKAFIRRSRKVGPLQSRSSRTGFGTLCCFVTTYEVVREVISPPDVVGDDANFGPVKQRETNIRFIFTPSRWLIKVGASQVLQFEKSKSDSRCWQKTLRTFKLVPYNAPVFEFCREGNVGAVRRLLINGHASVDDVNRIGETPLHIAAGYCQAETCLFLLQQGADRNVRDWGTIPRKPFGSACSPGQQMDDRCRSLLPTNLRPNMINTMKAFFSVGEEVDEAASEEALRDWLLGDIIPAIEPFLLPEDFWTKCAITCLSCVAFNPSLIDVLRNGGISLVRSIVGDFIYRLTYEDPLEERHYRNFEALAEYSGGLCFLHEYMGKLCSPLSYAMRCGHIFLKFVKLLKASSMDIHEVVRYEVSVSNNAWTEDTLLMLLEVQFVPYTGPTTRGGCKSCRFSLTGLELDWDYPMQRRIRRAKRKMDPFSPPDEEEIHYQAAWDTVVKYYASGFCFRCGVKRHKKKWPFLVDMLMNSQTAIGPYVWG</sequence>
<evidence type="ECO:0000256" key="2">
    <source>
        <dbReference type="SAM" id="MobiDB-lite"/>
    </source>
</evidence>
<keyword evidence="4" id="KW-1185">Reference proteome</keyword>
<dbReference type="EMBL" id="KZ613483">
    <property type="protein sequence ID" value="PMD20818.1"/>
    <property type="molecule type" value="Genomic_DNA"/>
</dbReference>
<gene>
    <name evidence="3" type="ORF">NA56DRAFT_749246</name>
</gene>
<reference evidence="3 4" key="1">
    <citation type="submission" date="2016-05" db="EMBL/GenBank/DDBJ databases">
        <title>A degradative enzymes factory behind the ericoid mycorrhizal symbiosis.</title>
        <authorList>
            <consortium name="DOE Joint Genome Institute"/>
            <person name="Martino E."/>
            <person name="Morin E."/>
            <person name="Grelet G."/>
            <person name="Kuo A."/>
            <person name="Kohler A."/>
            <person name="Daghino S."/>
            <person name="Barry K."/>
            <person name="Choi C."/>
            <person name="Cichocki N."/>
            <person name="Clum A."/>
            <person name="Copeland A."/>
            <person name="Hainaut M."/>
            <person name="Haridas S."/>
            <person name="Labutti K."/>
            <person name="Lindquist E."/>
            <person name="Lipzen A."/>
            <person name="Khouja H.-R."/>
            <person name="Murat C."/>
            <person name="Ohm R."/>
            <person name="Olson A."/>
            <person name="Spatafora J."/>
            <person name="Veneault-Fourrey C."/>
            <person name="Henrissat B."/>
            <person name="Grigoriev I."/>
            <person name="Martin F."/>
            <person name="Perotto S."/>
        </authorList>
    </citation>
    <scope>NUCLEOTIDE SEQUENCE [LARGE SCALE GENOMIC DNA]</scope>
    <source>
        <strain evidence="3 4">UAMH 7357</strain>
    </source>
</reference>
<dbReference type="PROSITE" id="PS50297">
    <property type="entry name" value="ANK_REP_REGION"/>
    <property type="match status" value="1"/>
</dbReference>
<evidence type="ECO:0000313" key="3">
    <source>
        <dbReference type="EMBL" id="PMD20818.1"/>
    </source>
</evidence>
<dbReference type="InterPro" id="IPR036770">
    <property type="entry name" value="Ankyrin_rpt-contain_sf"/>
</dbReference>
<keyword evidence="1" id="KW-0040">ANK repeat</keyword>
<dbReference type="Pfam" id="PF12796">
    <property type="entry name" value="Ank_2"/>
    <property type="match status" value="1"/>
</dbReference>
<proteinExistence type="predicted"/>
<dbReference type="InterPro" id="IPR002110">
    <property type="entry name" value="Ankyrin_rpt"/>
</dbReference>
<protein>
    <submittedName>
        <fullName evidence="3">Uncharacterized protein</fullName>
    </submittedName>
</protein>
<dbReference type="Gene3D" id="1.25.40.20">
    <property type="entry name" value="Ankyrin repeat-containing domain"/>
    <property type="match status" value="1"/>
</dbReference>
<feature type="region of interest" description="Disordered" evidence="2">
    <location>
        <begin position="234"/>
        <end position="256"/>
    </location>
</feature>
<evidence type="ECO:0000313" key="4">
    <source>
        <dbReference type="Proteomes" id="UP000235672"/>
    </source>
</evidence>
<name>A0A2J6Q3F1_9HELO</name>
<evidence type="ECO:0000256" key="1">
    <source>
        <dbReference type="PROSITE-ProRule" id="PRU00023"/>
    </source>
</evidence>
<dbReference type="SUPFAM" id="SSF48403">
    <property type="entry name" value="Ankyrin repeat"/>
    <property type="match status" value="1"/>
</dbReference>
<dbReference type="AlphaFoldDB" id="A0A2J6Q3F1"/>
<accession>A0A2J6Q3F1</accession>